<dbReference type="InterPro" id="IPR050189">
    <property type="entry name" value="MFS_Efflux_Transporters"/>
</dbReference>
<protein>
    <submittedName>
        <fullName evidence="7">MFS transporter</fullName>
    </submittedName>
</protein>
<feature type="transmembrane region" description="Helical" evidence="6">
    <location>
        <begin position="252"/>
        <end position="275"/>
    </location>
</feature>
<dbReference type="PANTHER" id="PTHR43124:SF3">
    <property type="entry name" value="CHLORAMPHENICOL EFFLUX PUMP RV0191"/>
    <property type="match status" value="1"/>
</dbReference>
<sequence>MFLAGAALGRTLFQPCAGLFISPGNAGRYYLTGLGCSLVSSIVMAYCDHAILVISARFVEGVGLSLFVVSWRTLLNRMAGLPGFDAVNESYVLSQNTGRLIGPAIGGVLVAHFGIHAAFVFPALLYSLCLLVSSHRQDSTRAESSRKERSLTKFSDQIHALRQQTSILFVHHVQFFCLGLWLAGWPIYAVAAHRLSPEQLGYSFTMAAAGGLALFLARPWTSRLSIRHRLALALTLLCAQPLAALFTQHWSLLLGLGFAVGGLGVSIYFTSFHRLLTDSYSLEQIPFVYGMLGSSTFLCQAAGQAITPFLSEFFSPEAPILLDAVMLVGCFTFLALAKVRQSLP</sequence>
<dbReference type="Proteomes" id="UP000249638">
    <property type="component" value="Unassembled WGS sequence"/>
</dbReference>
<keyword evidence="4 6" id="KW-1133">Transmembrane helix</keyword>
<comment type="caution">
    <text evidence="7">The sequence shown here is derived from an EMBL/GenBank/DDBJ whole genome shotgun (WGS) entry which is preliminary data.</text>
</comment>
<dbReference type="Gene3D" id="1.20.1250.20">
    <property type="entry name" value="MFS general substrate transporter like domains"/>
    <property type="match status" value="1"/>
</dbReference>
<keyword evidence="2" id="KW-1003">Cell membrane</keyword>
<name>A0A2W7P1B6_9BURK</name>
<evidence type="ECO:0000256" key="1">
    <source>
        <dbReference type="ARBA" id="ARBA00004651"/>
    </source>
</evidence>
<dbReference type="AlphaFoldDB" id="A0A2W7P1B6"/>
<reference evidence="7" key="1">
    <citation type="submission" date="2018-06" db="EMBL/GenBank/DDBJ databases">
        <title>Genomic Encyclopedia of Type Strains, Phase IV (KMG-V): Genome sequencing to study the core and pangenomes of soil and plant-associated prokaryotes.</title>
        <authorList>
            <person name="Whitman W."/>
        </authorList>
    </citation>
    <scope>NUCLEOTIDE SEQUENCE [LARGE SCALE GENOMIC DNA]</scope>
    <source>
        <strain evidence="7">MLR2-44</strain>
    </source>
</reference>
<feature type="transmembrane region" description="Helical" evidence="6">
    <location>
        <begin position="167"/>
        <end position="188"/>
    </location>
</feature>
<evidence type="ECO:0000256" key="4">
    <source>
        <dbReference type="ARBA" id="ARBA00022989"/>
    </source>
</evidence>
<feature type="transmembrane region" description="Helical" evidence="6">
    <location>
        <begin position="109"/>
        <end position="132"/>
    </location>
</feature>
<dbReference type="EMBL" id="QKZN01000004">
    <property type="protein sequence ID" value="PZX29086.1"/>
    <property type="molecule type" value="Genomic_DNA"/>
</dbReference>
<feature type="transmembrane region" description="Helical" evidence="6">
    <location>
        <begin position="229"/>
        <end position="246"/>
    </location>
</feature>
<feature type="transmembrane region" description="Helical" evidence="6">
    <location>
        <begin position="200"/>
        <end position="217"/>
    </location>
</feature>
<comment type="subcellular location">
    <subcellularLocation>
        <location evidence="1">Cell membrane</location>
        <topology evidence="1">Multi-pass membrane protein</topology>
    </subcellularLocation>
</comment>
<proteinExistence type="predicted"/>
<keyword evidence="8" id="KW-1185">Reference proteome</keyword>
<evidence type="ECO:0000256" key="6">
    <source>
        <dbReference type="SAM" id="Phobius"/>
    </source>
</evidence>
<feature type="transmembrane region" description="Helical" evidence="6">
    <location>
        <begin position="287"/>
        <end position="306"/>
    </location>
</feature>
<gene>
    <name evidence="7" type="ORF">C7416_10489</name>
</gene>
<dbReference type="Pfam" id="PF07690">
    <property type="entry name" value="MFS_1"/>
    <property type="match status" value="1"/>
</dbReference>
<dbReference type="PANTHER" id="PTHR43124">
    <property type="entry name" value="PURINE EFFLUX PUMP PBUE"/>
    <property type="match status" value="1"/>
</dbReference>
<feature type="transmembrane region" description="Helical" evidence="6">
    <location>
        <begin position="28"/>
        <end position="47"/>
    </location>
</feature>
<dbReference type="SUPFAM" id="SSF103473">
    <property type="entry name" value="MFS general substrate transporter"/>
    <property type="match status" value="1"/>
</dbReference>
<evidence type="ECO:0000256" key="2">
    <source>
        <dbReference type="ARBA" id="ARBA00022475"/>
    </source>
</evidence>
<dbReference type="InterPro" id="IPR036259">
    <property type="entry name" value="MFS_trans_sf"/>
</dbReference>
<organism evidence="7 8">
    <name type="scientific">Cupriavidus phytorum</name>
    <dbReference type="NCBI Taxonomy" id="3024399"/>
    <lineage>
        <taxon>Bacteria</taxon>
        <taxon>Pseudomonadati</taxon>
        <taxon>Pseudomonadota</taxon>
        <taxon>Betaproteobacteria</taxon>
        <taxon>Burkholderiales</taxon>
        <taxon>Burkholderiaceae</taxon>
        <taxon>Cupriavidus</taxon>
    </lineage>
</organism>
<keyword evidence="5 6" id="KW-0472">Membrane</keyword>
<dbReference type="InterPro" id="IPR011701">
    <property type="entry name" value="MFS"/>
</dbReference>
<evidence type="ECO:0000256" key="5">
    <source>
        <dbReference type="ARBA" id="ARBA00023136"/>
    </source>
</evidence>
<accession>A0A2W7P1B6</accession>
<evidence type="ECO:0000313" key="8">
    <source>
        <dbReference type="Proteomes" id="UP000249638"/>
    </source>
</evidence>
<dbReference type="GO" id="GO:0005886">
    <property type="term" value="C:plasma membrane"/>
    <property type="evidence" value="ECO:0007669"/>
    <property type="project" value="UniProtKB-SubCell"/>
</dbReference>
<evidence type="ECO:0000256" key="3">
    <source>
        <dbReference type="ARBA" id="ARBA00022692"/>
    </source>
</evidence>
<feature type="transmembrane region" description="Helical" evidence="6">
    <location>
        <begin position="318"/>
        <end position="337"/>
    </location>
</feature>
<dbReference type="GO" id="GO:0022857">
    <property type="term" value="F:transmembrane transporter activity"/>
    <property type="evidence" value="ECO:0007669"/>
    <property type="project" value="InterPro"/>
</dbReference>
<evidence type="ECO:0000313" key="7">
    <source>
        <dbReference type="EMBL" id="PZX29086.1"/>
    </source>
</evidence>
<feature type="transmembrane region" description="Helical" evidence="6">
    <location>
        <begin position="54"/>
        <end position="74"/>
    </location>
</feature>
<keyword evidence="3 6" id="KW-0812">Transmembrane</keyword>